<dbReference type="EMBL" id="JANBOH010000218">
    <property type="protein sequence ID" value="KAJ1643812.1"/>
    <property type="molecule type" value="Genomic_DNA"/>
</dbReference>
<accession>A0A9W7XJ43</accession>
<dbReference type="InterPro" id="IPR011442">
    <property type="entry name" value="TAF6_C"/>
</dbReference>
<keyword evidence="4" id="KW-0804">Transcription</keyword>
<dbReference type="GO" id="GO:0000124">
    <property type="term" value="C:SAGA complex"/>
    <property type="evidence" value="ECO:0007669"/>
    <property type="project" value="InterPro"/>
</dbReference>
<gene>
    <name evidence="7" type="primary">taf6</name>
    <name evidence="7" type="ORF">LPJ64_004456</name>
</gene>
<dbReference type="GO" id="GO:0003713">
    <property type="term" value="F:transcription coactivator activity"/>
    <property type="evidence" value="ECO:0007669"/>
    <property type="project" value="TreeGrafter"/>
</dbReference>
<dbReference type="Pfam" id="PF02969">
    <property type="entry name" value="TAF"/>
    <property type="match status" value="1"/>
</dbReference>
<dbReference type="SUPFAM" id="SSF47113">
    <property type="entry name" value="Histone-fold"/>
    <property type="match status" value="1"/>
</dbReference>
<dbReference type="Pfam" id="PF07571">
    <property type="entry name" value="TAF6_C"/>
    <property type="match status" value="1"/>
</dbReference>
<feature type="domain" description="TATA box binding protein associated factor (TAF) histone-like fold" evidence="6">
    <location>
        <begin position="1"/>
        <end position="65"/>
    </location>
</feature>
<dbReference type="InterPro" id="IPR037796">
    <property type="entry name" value="TAF6"/>
</dbReference>
<dbReference type="InterPro" id="IPR009072">
    <property type="entry name" value="Histone-fold"/>
</dbReference>
<dbReference type="InterPro" id="IPR046344">
    <property type="entry name" value="TAF6_C_sf"/>
</dbReference>
<dbReference type="SMART" id="SM00803">
    <property type="entry name" value="TAF"/>
    <property type="match status" value="1"/>
</dbReference>
<dbReference type="Proteomes" id="UP001145021">
    <property type="component" value="Unassembled WGS sequence"/>
</dbReference>
<dbReference type="GO" id="GO:0016251">
    <property type="term" value="F:RNA polymerase II general transcription initiation factor activity"/>
    <property type="evidence" value="ECO:0007669"/>
    <property type="project" value="InterPro"/>
</dbReference>
<comment type="similarity">
    <text evidence="2">Belongs to the TAF6 family.</text>
</comment>
<reference evidence="7" key="1">
    <citation type="submission" date="2022-07" db="EMBL/GenBank/DDBJ databases">
        <title>Phylogenomic reconstructions and comparative analyses of Kickxellomycotina fungi.</title>
        <authorList>
            <person name="Reynolds N.K."/>
            <person name="Stajich J.E."/>
            <person name="Barry K."/>
            <person name="Grigoriev I.V."/>
            <person name="Crous P."/>
            <person name="Smith M.E."/>
        </authorList>
    </citation>
    <scope>NUCLEOTIDE SEQUENCE</scope>
    <source>
        <strain evidence="7">NBRC 105413</strain>
    </source>
</reference>
<dbReference type="PANTHER" id="PTHR10221">
    <property type="entry name" value="TRANSCRIPTION INITIATION FACTOR TFIID SUBUNIT 6"/>
    <property type="match status" value="1"/>
</dbReference>
<dbReference type="SUPFAM" id="SSF48371">
    <property type="entry name" value="ARM repeat"/>
    <property type="match status" value="1"/>
</dbReference>
<dbReference type="InterPro" id="IPR004823">
    <property type="entry name" value="TAF_TATA-bd_Histone-like_dom"/>
</dbReference>
<evidence type="ECO:0000256" key="5">
    <source>
        <dbReference type="ARBA" id="ARBA00023242"/>
    </source>
</evidence>
<sequence>MIYSKGSIKNIADSVGIPKLKDGITTAMAQDVEYRLHEIISEATKFMKHSKRTKLTVSDINSALRVRNIEPIYGFETGRPVKFHKASTALEDIYYVEDEQIDLDALLEEPLPSVPLDVVYTAHWLAIEGVQPRIQQNPLPIDEEELVSKKPVKSQRQEGVETIPLVKHVLSRELQLYFECITESLQSPDPIVKSTALESISIDAGIHQLVTYFVQYIAVTVKNNLHSLEVLKTAMAVARAIRRNPNLFIEPYMHQLIPSLLTCLVSKRLCESPTEDHWSLRDGAAQQISEICQQFGQSYHTLQARIARTLLRAFLDPTKPLTTHYGAIVGLTKLGVSIIRVLVLPNTKAYMTLLDSEMEKDCEQLRDDARHCQNALLESLRALARDSSGLNPANLTSVEKSKLVEVVGESLANLVFKDKEGCEIVAAVLVVGRESRESRELKDGQRNSD</sequence>
<comment type="subcellular location">
    <subcellularLocation>
        <location evidence="1">Nucleus</location>
    </subcellularLocation>
</comment>
<evidence type="ECO:0000256" key="1">
    <source>
        <dbReference type="ARBA" id="ARBA00004123"/>
    </source>
</evidence>
<dbReference type="GO" id="GO:0005669">
    <property type="term" value="C:transcription factor TFIID complex"/>
    <property type="evidence" value="ECO:0007669"/>
    <property type="project" value="InterPro"/>
</dbReference>
<evidence type="ECO:0000256" key="3">
    <source>
        <dbReference type="ARBA" id="ARBA00023015"/>
    </source>
</evidence>
<proteinExistence type="inferred from homology"/>
<keyword evidence="3" id="KW-0805">Transcription regulation</keyword>
<keyword evidence="5" id="KW-0539">Nucleus</keyword>
<name>A0A9W7XJ43_9FUNG</name>
<dbReference type="GO" id="GO:0046695">
    <property type="term" value="C:SLIK (SAGA-like) complex"/>
    <property type="evidence" value="ECO:0007669"/>
    <property type="project" value="InterPro"/>
</dbReference>
<dbReference type="PANTHER" id="PTHR10221:SF9">
    <property type="entry name" value="TRANSCRIPTION INITIATION FACTOR TFIID SUBUNIT 6"/>
    <property type="match status" value="1"/>
</dbReference>
<evidence type="ECO:0000256" key="4">
    <source>
        <dbReference type="ARBA" id="ARBA00023163"/>
    </source>
</evidence>
<protein>
    <submittedName>
        <fullName evidence="7">Histone H4-like TAF Taf6, SAGA complex subunit</fullName>
    </submittedName>
</protein>
<dbReference type="CDD" id="cd22931">
    <property type="entry name" value="HFD_TAF6"/>
    <property type="match status" value="1"/>
</dbReference>
<dbReference type="CDD" id="cd08050">
    <property type="entry name" value="TAF6C"/>
    <property type="match status" value="1"/>
</dbReference>
<dbReference type="InterPro" id="IPR016024">
    <property type="entry name" value="ARM-type_fold"/>
</dbReference>
<dbReference type="Gene3D" id="1.10.20.10">
    <property type="entry name" value="Histone, subunit A"/>
    <property type="match status" value="1"/>
</dbReference>
<dbReference type="AlphaFoldDB" id="A0A9W7XJ43"/>
<comment type="caution">
    <text evidence="7">The sequence shown here is derived from an EMBL/GenBank/DDBJ whole genome shotgun (WGS) entry which is preliminary data.</text>
</comment>
<evidence type="ECO:0000313" key="8">
    <source>
        <dbReference type="Proteomes" id="UP001145021"/>
    </source>
</evidence>
<evidence type="ECO:0000313" key="7">
    <source>
        <dbReference type="EMBL" id="KAJ1643812.1"/>
    </source>
</evidence>
<keyword evidence="8" id="KW-1185">Reference proteome</keyword>
<evidence type="ECO:0000259" key="6">
    <source>
        <dbReference type="SMART" id="SM00803"/>
    </source>
</evidence>
<dbReference type="Gene3D" id="1.25.40.770">
    <property type="entry name" value="TAF6, C-terminal HEAT repeat domain"/>
    <property type="match status" value="1"/>
</dbReference>
<dbReference type="FunFam" id="1.25.40.770:FF:000001">
    <property type="entry name" value="Transcription initiation factor TFIID subunit 6"/>
    <property type="match status" value="1"/>
</dbReference>
<dbReference type="GO" id="GO:0051123">
    <property type="term" value="P:RNA polymerase II preinitiation complex assembly"/>
    <property type="evidence" value="ECO:0007669"/>
    <property type="project" value="TreeGrafter"/>
</dbReference>
<organism evidence="7 8">
    <name type="scientific">Coemansia asiatica</name>
    <dbReference type="NCBI Taxonomy" id="1052880"/>
    <lineage>
        <taxon>Eukaryota</taxon>
        <taxon>Fungi</taxon>
        <taxon>Fungi incertae sedis</taxon>
        <taxon>Zoopagomycota</taxon>
        <taxon>Kickxellomycotina</taxon>
        <taxon>Kickxellomycetes</taxon>
        <taxon>Kickxellales</taxon>
        <taxon>Kickxellaceae</taxon>
        <taxon>Coemansia</taxon>
    </lineage>
</organism>
<dbReference type="GO" id="GO:0046982">
    <property type="term" value="F:protein heterodimerization activity"/>
    <property type="evidence" value="ECO:0007669"/>
    <property type="project" value="InterPro"/>
</dbReference>
<evidence type="ECO:0000256" key="2">
    <source>
        <dbReference type="ARBA" id="ARBA00007688"/>
    </source>
</evidence>